<proteinExistence type="predicted"/>
<dbReference type="Proteomes" id="UP000230002">
    <property type="component" value="Unassembled WGS sequence"/>
</dbReference>
<dbReference type="EMBL" id="AYKW01000056">
    <property type="protein sequence ID" value="PIL25241.1"/>
    <property type="molecule type" value="Genomic_DNA"/>
</dbReference>
<evidence type="ECO:0000313" key="2">
    <source>
        <dbReference type="EMBL" id="PIL25241.1"/>
    </source>
</evidence>
<feature type="region of interest" description="Disordered" evidence="1">
    <location>
        <begin position="322"/>
        <end position="357"/>
    </location>
</feature>
<feature type="compositionally biased region" description="Basic residues" evidence="1">
    <location>
        <begin position="346"/>
        <end position="357"/>
    </location>
</feature>
<evidence type="ECO:0000256" key="1">
    <source>
        <dbReference type="SAM" id="MobiDB-lite"/>
    </source>
</evidence>
<comment type="caution">
    <text evidence="2">The sequence shown here is derived from an EMBL/GenBank/DDBJ whole genome shotgun (WGS) entry which is preliminary data.</text>
</comment>
<sequence length="357" mass="38075">MPPAQTDWRRIDLLDPQQPLPNMYFSMPQTSLPPEMQRPDFLSDNMPGNHGSAPRDETQGPERSPFASQGESPDPPNTLSQANVRVFPCLLFELEPGTAGTFVHPDVPIPGRLKLVVGTAELDHWVSLVTLGAGSTLAARTSDKGKGPQKYADVVIPPAQDNLRATLNPSSTSMRPPTSAPPPAAVPIVSGWREEPNFEAQPTYSGPQPPMSANPMSMPALLPQPQFNQGPVPTSSYPGPSDSLCTPAAASIPAAPHYHDSPPSLARPPPPISHTANLDLFRSSAPPHVFHLSSFLNTVPQLVSADPQPSPEIYHGGAALETPVDEGQFHPGAQARRPMGEPGGHARTHQPHGRGRS</sequence>
<feature type="region of interest" description="Disordered" evidence="1">
    <location>
        <begin position="165"/>
        <end position="244"/>
    </location>
</feature>
<name>A0A2G8RUQ6_9APHY</name>
<protein>
    <submittedName>
        <fullName evidence="2">Uncharacterized protein</fullName>
    </submittedName>
</protein>
<feature type="compositionally biased region" description="Polar residues" evidence="1">
    <location>
        <begin position="225"/>
        <end position="238"/>
    </location>
</feature>
<feature type="compositionally biased region" description="Polar residues" evidence="1">
    <location>
        <begin position="66"/>
        <end position="80"/>
    </location>
</feature>
<keyword evidence="3" id="KW-1185">Reference proteome</keyword>
<feature type="region of interest" description="Disordered" evidence="1">
    <location>
        <begin position="1"/>
        <end position="80"/>
    </location>
</feature>
<organism evidence="2 3">
    <name type="scientific">Ganoderma sinense ZZ0214-1</name>
    <dbReference type="NCBI Taxonomy" id="1077348"/>
    <lineage>
        <taxon>Eukaryota</taxon>
        <taxon>Fungi</taxon>
        <taxon>Dikarya</taxon>
        <taxon>Basidiomycota</taxon>
        <taxon>Agaricomycotina</taxon>
        <taxon>Agaricomycetes</taxon>
        <taxon>Polyporales</taxon>
        <taxon>Polyporaceae</taxon>
        <taxon>Ganoderma</taxon>
    </lineage>
</organism>
<accession>A0A2G8RUQ6</accession>
<reference evidence="2 3" key="1">
    <citation type="journal article" date="2015" name="Sci. Rep.">
        <title>Chromosome-level genome map provides insights into diverse defense mechanisms in the medicinal fungus Ganoderma sinense.</title>
        <authorList>
            <person name="Zhu Y."/>
            <person name="Xu J."/>
            <person name="Sun C."/>
            <person name="Zhou S."/>
            <person name="Xu H."/>
            <person name="Nelson D.R."/>
            <person name="Qian J."/>
            <person name="Song J."/>
            <person name="Luo H."/>
            <person name="Xiang L."/>
            <person name="Li Y."/>
            <person name="Xu Z."/>
            <person name="Ji A."/>
            <person name="Wang L."/>
            <person name="Lu S."/>
            <person name="Hayward A."/>
            <person name="Sun W."/>
            <person name="Li X."/>
            <person name="Schwartz D.C."/>
            <person name="Wang Y."/>
            <person name="Chen S."/>
        </authorList>
    </citation>
    <scope>NUCLEOTIDE SEQUENCE [LARGE SCALE GENOMIC DNA]</scope>
    <source>
        <strain evidence="2 3">ZZ0214-1</strain>
    </source>
</reference>
<dbReference type="AlphaFoldDB" id="A0A2G8RUQ6"/>
<evidence type="ECO:0000313" key="3">
    <source>
        <dbReference type="Proteomes" id="UP000230002"/>
    </source>
</evidence>
<gene>
    <name evidence="2" type="ORF">GSI_13130</name>
</gene>